<keyword evidence="2" id="KW-1185">Reference proteome</keyword>
<accession>A0A399RHG0</accession>
<dbReference type="AlphaFoldDB" id="A0A399RHG0"/>
<sequence length="180" mass="20574">MASDVRPIVRVEDFETNRRLTGLIAESGTFQNMAPSRFATQAETILARHSERLYVQAVADTLAVCLRRSSELVDDPALDRMYMNLPLSAGHKETHKEMQRRQWFSELQRGITLSAQHRYRPLLSALGTIVAISEPDTARNWSMEIAQRINAWEDYERRVLGRDQTAQRRQACGEFGSVIP</sequence>
<organism evidence="1 2">
    <name type="scientific">Henriciella algicola</name>
    <dbReference type="NCBI Taxonomy" id="1608422"/>
    <lineage>
        <taxon>Bacteria</taxon>
        <taxon>Pseudomonadati</taxon>
        <taxon>Pseudomonadota</taxon>
        <taxon>Alphaproteobacteria</taxon>
        <taxon>Hyphomonadales</taxon>
        <taxon>Hyphomonadaceae</taxon>
        <taxon>Henriciella</taxon>
    </lineage>
</organism>
<protein>
    <submittedName>
        <fullName evidence="1">Uncharacterized protein</fullName>
    </submittedName>
</protein>
<comment type="caution">
    <text evidence="1">The sequence shown here is derived from an EMBL/GenBank/DDBJ whole genome shotgun (WGS) entry which is preliminary data.</text>
</comment>
<evidence type="ECO:0000313" key="2">
    <source>
        <dbReference type="Proteomes" id="UP000265845"/>
    </source>
</evidence>
<reference evidence="1 2" key="1">
    <citation type="submission" date="2018-08" db="EMBL/GenBank/DDBJ databases">
        <title>Henriciella mobilis sp. nov., isolated from seawater.</title>
        <authorList>
            <person name="Cheng H."/>
            <person name="Wu Y.-H."/>
            <person name="Xu X.-W."/>
            <person name="Guo L.-L."/>
        </authorList>
    </citation>
    <scope>NUCLEOTIDE SEQUENCE [LARGE SCALE GENOMIC DNA]</scope>
    <source>
        <strain evidence="1 2">CCUG67844</strain>
    </source>
</reference>
<evidence type="ECO:0000313" key="1">
    <source>
        <dbReference type="EMBL" id="RIJ31046.1"/>
    </source>
</evidence>
<gene>
    <name evidence="1" type="ORF">D1222_01900</name>
</gene>
<name>A0A399RHG0_9PROT</name>
<dbReference type="Proteomes" id="UP000265845">
    <property type="component" value="Unassembled WGS sequence"/>
</dbReference>
<proteinExistence type="predicted"/>
<dbReference type="EMBL" id="QWGA01000003">
    <property type="protein sequence ID" value="RIJ31046.1"/>
    <property type="molecule type" value="Genomic_DNA"/>
</dbReference>